<keyword evidence="2" id="KW-0812">Transmembrane</keyword>
<feature type="transmembrane region" description="Helical" evidence="2">
    <location>
        <begin position="20"/>
        <end position="44"/>
    </location>
</feature>
<dbReference type="Pfam" id="PF07790">
    <property type="entry name" value="Pilin_N"/>
    <property type="match status" value="1"/>
</dbReference>
<comment type="caution">
    <text evidence="4">The sequence shown here is derived from an EMBL/GenBank/DDBJ whole genome shotgun (WGS) entry which is preliminary data.</text>
</comment>
<keyword evidence="5" id="KW-1185">Reference proteome</keyword>
<feature type="region of interest" description="Disordered" evidence="1">
    <location>
        <begin position="87"/>
        <end position="110"/>
    </location>
</feature>
<feature type="domain" description="Archaeal Type IV pilin N-terminal" evidence="3">
    <location>
        <begin position="18"/>
        <end position="90"/>
    </location>
</feature>
<keyword evidence="2" id="KW-1133">Transmembrane helix</keyword>
<dbReference type="InterPro" id="IPR012859">
    <property type="entry name" value="Pilin_N_archaeal"/>
</dbReference>
<evidence type="ECO:0000259" key="3">
    <source>
        <dbReference type="Pfam" id="PF07790"/>
    </source>
</evidence>
<dbReference type="EMBL" id="RBZW01000032">
    <property type="protein sequence ID" value="THE64520.1"/>
    <property type="molecule type" value="Genomic_DNA"/>
</dbReference>
<dbReference type="InterPro" id="IPR013373">
    <property type="entry name" value="Flagellin/pilin_N_arc"/>
</dbReference>
<protein>
    <submittedName>
        <fullName evidence="4">Type IV pilin</fullName>
    </submittedName>
</protein>
<evidence type="ECO:0000256" key="2">
    <source>
        <dbReference type="SAM" id="Phobius"/>
    </source>
</evidence>
<keyword evidence="2" id="KW-0472">Membrane</keyword>
<evidence type="ECO:0000313" key="4">
    <source>
        <dbReference type="EMBL" id="THE64520.1"/>
    </source>
</evidence>
<reference evidence="4 5" key="1">
    <citation type="submission" date="2018-10" db="EMBL/GenBank/DDBJ databases">
        <title>Natronolimnobius sp. XQ-INN 246 isolated from Inner Mongolia Autonomous Region of China.</title>
        <authorList>
            <person name="Xue Q."/>
        </authorList>
    </citation>
    <scope>NUCLEOTIDE SEQUENCE [LARGE SCALE GENOMIC DNA]</scope>
    <source>
        <strain evidence="4 5">XQ-INN 246</strain>
    </source>
</reference>
<evidence type="ECO:0000256" key="1">
    <source>
        <dbReference type="SAM" id="MobiDB-lite"/>
    </source>
</evidence>
<evidence type="ECO:0000313" key="5">
    <source>
        <dbReference type="Proteomes" id="UP000318864"/>
    </source>
</evidence>
<dbReference type="NCBIfam" id="TIGR02537">
    <property type="entry name" value="arch_flag_Nterm"/>
    <property type="match status" value="1"/>
</dbReference>
<accession>A0A4S3TLN9</accession>
<gene>
    <name evidence="4" type="ORF">D8Y22_12820</name>
</gene>
<sequence length="164" mass="17221">MFDGKQITNKLVGSDDERAVSPVIGVILMVAITVILAAVIAAFVMDLGDMSGSANAGIDFDESGDHVTTQVIDEGNTDAIYVEVTEDGGSSEYVTDEAEGSADPDSTWSVGTSVELNSDDLGTDDDIDDIDNDFDTLSGGDEINEITVYGEIDGDLQVVASWDN</sequence>
<dbReference type="AlphaFoldDB" id="A0A4S3TLN9"/>
<dbReference type="OrthoDB" id="188406at2157"/>
<name>A0A4S3TLN9_9EURY</name>
<proteinExistence type="predicted"/>
<organism evidence="4 5">
    <name type="scientific">Salinadaptatus halalkaliphilus</name>
    <dbReference type="NCBI Taxonomy" id="2419781"/>
    <lineage>
        <taxon>Archaea</taxon>
        <taxon>Methanobacteriati</taxon>
        <taxon>Methanobacteriota</taxon>
        <taxon>Stenosarchaea group</taxon>
        <taxon>Halobacteria</taxon>
        <taxon>Halobacteriales</taxon>
        <taxon>Natrialbaceae</taxon>
        <taxon>Salinadaptatus</taxon>
    </lineage>
</organism>
<dbReference type="Proteomes" id="UP000318864">
    <property type="component" value="Unassembled WGS sequence"/>
</dbReference>